<name>A0A7R8VH55_TIMDO</name>
<proteinExistence type="predicted"/>
<sequence>MDTYLELVASMVVARDVIRNLHGIFERCDSRGHPCGQYGTFCHNSSHFGICIEQLDGSLLPAEDYLNLCPEGTVCDSDDESPCIAKTSPGQQFLSTADYMTASPHTEVAYHSYSDVDHHLAKSSVDGTSELPPSSKAQLYSVSKRNYDSTAPFTVSISTVLPSSDNKLMLSGYGKFQGVEAQILAKSTENGFPILFHENVCLYSWSELAKADDETPTSSLTPPTEGSASAVGLLRGMTVAHNSDALTKGRTQDYSKVKEDRLASSYPREITYGNSDIKNELTVNLKESSTTTDISELETTTQTVPLELTTLTATTDVSQIDLSIKTVSLESVPLVATTGTSDLETTTQTVTLEPLALTSMTVISKEEQNTLAVSIESDPLTVTTEVSKIESISTNVSELVSLNAITGISEIEQTTQDESLESFPLSANTGISALEPTTQDISQEWSTLMATTKESEIETTNPNLSFESNNLPVVTKESDIQNVSDEVTYTDSREDYFTTTEFAIDMLPTESNEASDEFYDSTTEDVSYGYTFIEDFTTTEISTYDHESTEINFDESISEENTNTDFTTTEYSTDSEEDTNEITNQRMIVSRYFQHSYKPSSFLNTSLLENSTGNENLNEIKTKEDEIKTDEKDNMEMTATELYKGVDEELGKEESVTRSTGHMGWNSNQVEMNEDTNDREWTTTLDSVWNIWTKKPKYNNTRLSDEITTDVEIIYPKDNIKKMPPEDMTKLERDKQHFKNTNDNTADDISISQFYDDDRVLNYDSEYGIYDDESYEEDYRRMADTSNIEGYKIGTCLSPILYTLFMRDEHALHGKTLFQFADDTVILAQYPDAEVV</sequence>
<protein>
    <submittedName>
        <fullName evidence="1">Uncharacterized protein</fullName>
    </submittedName>
</protein>
<dbReference type="EMBL" id="OA565453">
    <property type="protein sequence ID" value="CAD7197026.1"/>
    <property type="molecule type" value="Genomic_DNA"/>
</dbReference>
<organism evidence="1">
    <name type="scientific">Timema douglasi</name>
    <name type="common">Walking stick</name>
    <dbReference type="NCBI Taxonomy" id="61478"/>
    <lineage>
        <taxon>Eukaryota</taxon>
        <taxon>Metazoa</taxon>
        <taxon>Ecdysozoa</taxon>
        <taxon>Arthropoda</taxon>
        <taxon>Hexapoda</taxon>
        <taxon>Insecta</taxon>
        <taxon>Pterygota</taxon>
        <taxon>Neoptera</taxon>
        <taxon>Polyneoptera</taxon>
        <taxon>Phasmatodea</taxon>
        <taxon>Timematodea</taxon>
        <taxon>Timematoidea</taxon>
        <taxon>Timematidae</taxon>
        <taxon>Timema</taxon>
    </lineage>
</organism>
<evidence type="ECO:0000313" key="1">
    <source>
        <dbReference type="EMBL" id="CAD7197026.1"/>
    </source>
</evidence>
<reference evidence="1" key="1">
    <citation type="submission" date="2020-11" db="EMBL/GenBank/DDBJ databases">
        <authorList>
            <person name="Tran Van P."/>
        </authorList>
    </citation>
    <scope>NUCLEOTIDE SEQUENCE</scope>
</reference>
<accession>A0A7R8VH55</accession>
<dbReference type="AlphaFoldDB" id="A0A7R8VH55"/>
<gene>
    <name evidence="1" type="ORF">TDIB3V08_LOCUS3349</name>
</gene>